<dbReference type="InterPro" id="IPR045010">
    <property type="entry name" value="MDR_fam"/>
</dbReference>
<sequence>MGEIICNKFITLKHDIEGAPKEEDFEVITTNISISSIVKQGSNIVLVKCLDVSIDPYQVNRMKSYSPSQNSIIPASKLVHGEEIDGNGIGKVVVSGHPEFRKDDLVTGRLSWAQYVVVEDVKLLRKLYAMGFPLSYHLGILGVSGLTAYAGLFKLGKPKKGERIFVSTASGSVGNLVGQYAKLFGCYVIGCAGTTDKVALLKEKLGFDDAFNYKEESDLKVALQRYFPEGIDIYFDNVGGEMLEAAVANMNTYGRVIICGVISEYTDPKRRAAPDMINVIYKRITIQGFLVSDYKDEDNFTEFVSTTSKYLNAGQIQVLEDISIGVESIPSAFVGLFCGRNVGKTIVKIADD</sequence>
<dbReference type="PANTHER" id="PTHR43205">
    <property type="entry name" value="PROSTAGLANDIN REDUCTASE"/>
    <property type="match status" value="1"/>
</dbReference>
<dbReference type="RefSeq" id="XP_021855675.1">
    <property type="nucleotide sequence ID" value="XM_021999983.2"/>
</dbReference>
<accession>A0A9R0K300</accession>
<dbReference type="OrthoDB" id="809632at2759"/>
<dbReference type="AlphaFoldDB" id="A0A9R0K300"/>
<protein>
    <submittedName>
        <fullName evidence="5">2-alkenal reductase (NADP(+)-dependent)</fullName>
    </submittedName>
</protein>
<keyword evidence="4" id="KW-1185">Reference proteome</keyword>
<keyword evidence="2" id="KW-1133">Transmembrane helix</keyword>
<dbReference type="Pfam" id="PF16884">
    <property type="entry name" value="ADH_N_2"/>
    <property type="match status" value="1"/>
</dbReference>
<dbReference type="InterPro" id="IPR036291">
    <property type="entry name" value="NAD(P)-bd_dom_sf"/>
</dbReference>
<evidence type="ECO:0000313" key="4">
    <source>
        <dbReference type="Proteomes" id="UP000813463"/>
    </source>
</evidence>
<keyword evidence="1" id="KW-0560">Oxidoreductase</keyword>
<evidence type="ECO:0000256" key="2">
    <source>
        <dbReference type="SAM" id="Phobius"/>
    </source>
</evidence>
<evidence type="ECO:0000256" key="1">
    <source>
        <dbReference type="ARBA" id="ARBA00023002"/>
    </source>
</evidence>
<dbReference type="KEGG" id="soe:110795012"/>
<dbReference type="Gene3D" id="3.40.50.720">
    <property type="entry name" value="NAD(P)-binding Rossmann-like Domain"/>
    <property type="match status" value="1"/>
</dbReference>
<dbReference type="Proteomes" id="UP000813463">
    <property type="component" value="Chromosome 2"/>
</dbReference>
<dbReference type="GO" id="GO:0016628">
    <property type="term" value="F:oxidoreductase activity, acting on the CH-CH group of donors, NAD or NADP as acceptor"/>
    <property type="evidence" value="ECO:0007669"/>
    <property type="project" value="InterPro"/>
</dbReference>
<name>A0A9R0K300_SPIOL</name>
<reference evidence="4" key="1">
    <citation type="journal article" date="2021" name="Nat. Commun.">
        <title>Genomic analyses provide insights into spinach domestication and the genetic basis of agronomic traits.</title>
        <authorList>
            <person name="Cai X."/>
            <person name="Sun X."/>
            <person name="Xu C."/>
            <person name="Sun H."/>
            <person name="Wang X."/>
            <person name="Ge C."/>
            <person name="Zhang Z."/>
            <person name="Wang Q."/>
            <person name="Fei Z."/>
            <person name="Jiao C."/>
            <person name="Wang Q."/>
        </authorList>
    </citation>
    <scope>NUCLEOTIDE SEQUENCE [LARGE SCALE GENOMIC DNA]</scope>
    <source>
        <strain evidence="4">cv. Varoflay</strain>
    </source>
</reference>
<proteinExistence type="predicted"/>
<gene>
    <name evidence="5" type="primary">LOC110795012</name>
</gene>
<keyword evidence="2" id="KW-0812">Transmembrane</keyword>
<feature type="domain" description="Enoyl reductase (ER)" evidence="3">
    <location>
        <begin position="41"/>
        <end position="347"/>
    </location>
</feature>
<dbReference type="FunFam" id="3.40.50.720:FF:000121">
    <property type="entry name" value="Prostaglandin reductase 2"/>
    <property type="match status" value="1"/>
</dbReference>
<dbReference type="InterPro" id="IPR041694">
    <property type="entry name" value="ADH_N_2"/>
</dbReference>
<reference evidence="5" key="2">
    <citation type="submission" date="2025-08" db="UniProtKB">
        <authorList>
            <consortium name="RefSeq"/>
        </authorList>
    </citation>
    <scope>IDENTIFICATION</scope>
    <source>
        <tissue evidence="5">Leaf</tissue>
    </source>
</reference>
<dbReference type="InterPro" id="IPR020843">
    <property type="entry name" value="ER"/>
</dbReference>
<dbReference type="SUPFAM" id="SSF50129">
    <property type="entry name" value="GroES-like"/>
    <property type="match status" value="1"/>
</dbReference>
<dbReference type="Pfam" id="PF00107">
    <property type="entry name" value="ADH_zinc_N"/>
    <property type="match status" value="1"/>
</dbReference>
<evidence type="ECO:0000259" key="3">
    <source>
        <dbReference type="SMART" id="SM00829"/>
    </source>
</evidence>
<feature type="transmembrane region" description="Helical" evidence="2">
    <location>
        <begin position="134"/>
        <end position="153"/>
    </location>
</feature>
<evidence type="ECO:0000313" key="5">
    <source>
        <dbReference type="RefSeq" id="XP_021855675.1"/>
    </source>
</evidence>
<dbReference type="SUPFAM" id="SSF51735">
    <property type="entry name" value="NAD(P)-binding Rossmann-fold domains"/>
    <property type="match status" value="1"/>
</dbReference>
<dbReference type="InterPro" id="IPR011032">
    <property type="entry name" value="GroES-like_sf"/>
</dbReference>
<dbReference type="InterPro" id="IPR013149">
    <property type="entry name" value="ADH-like_C"/>
</dbReference>
<organism evidence="4 5">
    <name type="scientific">Spinacia oleracea</name>
    <name type="common">Spinach</name>
    <dbReference type="NCBI Taxonomy" id="3562"/>
    <lineage>
        <taxon>Eukaryota</taxon>
        <taxon>Viridiplantae</taxon>
        <taxon>Streptophyta</taxon>
        <taxon>Embryophyta</taxon>
        <taxon>Tracheophyta</taxon>
        <taxon>Spermatophyta</taxon>
        <taxon>Magnoliopsida</taxon>
        <taxon>eudicotyledons</taxon>
        <taxon>Gunneridae</taxon>
        <taxon>Pentapetalae</taxon>
        <taxon>Caryophyllales</taxon>
        <taxon>Chenopodiaceae</taxon>
        <taxon>Chenopodioideae</taxon>
        <taxon>Anserineae</taxon>
        <taxon>Spinacia</taxon>
    </lineage>
</organism>
<dbReference type="PANTHER" id="PTHR43205:SF12">
    <property type="entry name" value="OS06G0602900 PROTEIN"/>
    <property type="match status" value="1"/>
</dbReference>
<keyword evidence="2" id="KW-0472">Membrane</keyword>
<dbReference type="GeneID" id="110795012"/>
<dbReference type="Gene3D" id="3.90.180.10">
    <property type="entry name" value="Medium-chain alcohol dehydrogenases, catalytic domain"/>
    <property type="match status" value="1"/>
</dbReference>
<dbReference type="SMART" id="SM00829">
    <property type="entry name" value="PKS_ER"/>
    <property type="match status" value="1"/>
</dbReference>